<protein>
    <submittedName>
        <fullName evidence="1">Uncharacterized protein</fullName>
    </submittedName>
</protein>
<name>A0A699WQU4_TANCI</name>
<reference evidence="1" key="1">
    <citation type="journal article" date="2019" name="Sci. Rep.">
        <title>Draft genome of Tanacetum cinerariifolium, the natural source of mosquito coil.</title>
        <authorList>
            <person name="Yamashiro T."/>
            <person name="Shiraishi A."/>
            <person name="Satake H."/>
            <person name="Nakayama K."/>
        </authorList>
    </citation>
    <scope>NUCLEOTIDE SEQUENCE</scope>
</reference>
<feature type="non-terminal residue" evidence="1">
    <location>
        <position position="123"/>
    </location>
</feature>
<organism evidence="1">
    <name type="scientific">Tanacetum cinerariifolium</name>
    <name type="common">Dalmatian daisy</name>
    <name type="synonym">Chrysanthemum cinerariifolium</name>
    <dbReference type="NCBI Taxonomy" id="118510"/>
    <lineage>
        <taxon>Eukaryota</taxon>
        <taxon>Viridiplantae</taxon>
        <taxon>Streptophyta</taxon>
        <taxon>Embryophyta</taxon>
        <taxon>Tracheophyta</taxon>
        <taxon>Spermatophyta</taxon>
        <taxon>Magnoliopsida</taxon>
        <taxon>eudicotyledons</taxon>
        <taxon>Gunneridae</taxon>
        <taxon>Pentapetalae</taxon>
        <taxon>asterids</taxon>
        <taxon>campanulids</taxon>
        <taxon>Asterales</taxon>
        <taxon>Asteraceae</taxon>
        <taxon>Asteroideae</taxon>
        <taxon>Anthemideae</taxon>
        <taxon>Anthemidinae</taxon>
        <taxon>Tanacetum</taxon>
    </lineage>
</organism>
<dbReference type="EMBL" id="BKCJ011743498">
    <property type="protein sequence ID" value="GFD49563.1"/>
    <property type="molecule type" value="Genomic_DNA"/>
</dbReference>
<proteinExistence type="predicted"/>
<feature type="non-terminal residue" evidence="1">
    <location>
        <position position="1"/>
    </location>
</feature>
<sequence>LVDEECDNDAKLIQAEARHRFKAGKGIRVFSRPAVLDKWMKDNKIDDTAHRALITDAGQLVPGLTLKDDDVEFFVHSPHATRTADGTLIDRNCDSLAMQATLQDKHPNSGVIKKTRVHFFADI</sequence>
<accession>A0A699WQU4</accession>
<dbReference type="AlphaFoldDB" id="A0A699WQU4"/>
<comment type="caution">
    <text evidence="1">The sequence shown here is derived from an EMBL/GenBank/DDBJ whole genome shotgun (WGS) entry which is preliminary data.</text>
</comment>
<gene>
    <name evidence="1" type="ORF">Tci_921532</name>
</gene>
<evidence type="ECO:0000313" key="1">
    <source>
        <dbReference type="EMBL" id="GFD49563.1"/>
    </source>
</evidence>